<gene>
    <name evidence="1" type="ORF">BACCAP_00334</name>
</gene>
<comment type="caution">
    <text evidence="1">The sequence shown here is derived from an EMBL/GenBank/DDBJ whole genome shotgun (WGS) entry which is preliminary data.</text>
</comment>
<reference evidence="1 2" key="2">
    <citation type="submission" date="2007-06" db="EMBL/GenBank/DDBJ databases">
        <title>Draft genome sequence of Pseudoflavonifractor capillosus ATCC 29799.</title>
        <authorList>
            <person name="Sudarsanam P."/>
            <person name="Ley R."/>
            <person name="Guruge J."/>
            <person name="Turnbaugh P.J."/>
            <person name="Mahowald M."/>
            <person name="Liep D."/>
            <person name="Gordon J."/>
        </authorList>
    </citation>
    <scope>NUCLEOTIDE SEQUENCE [LARGE SCALE GENOMIC DNA]</scope>
    <source>
        <strain evidence="1 2">ATCC 29799</strain>
    </source>
</reference>
<protein>
    <submittedName>
        <fullName evidence="1">Uncharacterized protein</fullName>
    </submittedName>
</protein>
<organism evidence="1 2">
    <name type="scientific">Pseudoflavonifractor capillosus ATCC 29799</name>
    <dbReference type="NCBI Taxonomy" id="411467"/>
    <lineage>
        <taxon>Bacteria</taxon>
        <taxon>Bacillati</taxon>
        <taxon>Bacillota</taxon>
        <taxon>Clostridia</taxon>
        <taxon>Eubacteriales</taxon>
        <taxon>Oscillospiraceae</taxon>
        <taxon>Pseudoflavonifractor</taxon>
    </lineage>
</organism>
<dbReference type="EMBL" id="AAXG02000004">
    <property type="protein sequence ID" value="EDN01669.1"/>
    <property type="molecule type" value="Genomic_DNA"/>
</dbReference>
<evidence type="ECO:0000313" key="1">
    <source>
        <dbReference type="EMBL" id="EDN01669.1"/>
    </source>
</evidence>
<name>A6NQ65_9FIRM</name>
<reference evidence="1 2" key="1">
    <citation type="submission" date="2007-04" db="EMBL/GenBank/DDBJ databases">
        <authorList>
            <person name="Fulton L."/>
            <person name="Clifton S."/>
            <person name="Fulton B."/>
            <person name="Xu J."/>
            <person name="Minx P."/>
            <person name="Pepin K.H."/>
            <person name="Johnson M."/>
            <person name="Thiruvilangam P."/>
            <person name="Bhonagiri V."/>
            <person name="Nash W.E."/>
            <person name="Mardis E.R."/>
            <person name="Wilson R.K."/>
        </authorList>
    </citation>
    <scope>NUCLEOTIDE SEQUENCE [LARGE SCALE GENOMIC DNA]</scope>
    <source>
        <strain evidence="1 2">ATCC 29799</strain>
    </source>
</reference>
<proteinExistence type="predicted"/>
<dbReference type="AlphaFoldDB" id="A6NQ65"/>
<dbReference type="STRING" id="411467.BACCAP_00334"/>
<dbReference type="Proteomes" id="UP000003639">
    <property type="component" value="Unassembled WGS sequence"/>
</dbReference>
<sequence>MKTKVFKPIWLCSSARVLNERAQNPCTFRWCIEMHQRKYALQQYLNFIKAASLSRFYEIARLSPWE</sequence>
<evidence type="ECO:0000313" key="2">
    <source>
        <dbReference type="Proteomes" id="UP000003639"/>
    </source>
</evidence>
<accession>A6NQ65</accession>
<keyword evidence="2" id="KW-1185">Reference proteome</keyword>